<evidence type="ECO:0000256" key="3">
    <source>
        <dbReference type="ARBA" id="ARBA00022679"/>
    </source>
</evidence>
<evidence type="ECO:0000256" key="6">
    <source>
        <dbReference type="ARBA" id="ARBA00022786"/>
    </source>
</evidence>
<dbReference type="Proteomes" id="UP001233172">
    <property type="component" value="Unassembled WGS sequence"/>
</dbReference>
<dbReference type="InterPro" id="IPR039525">
    <property type="entry name" value="RNF126-like_zinc-ribbon"/>
</dbReference>
<evidence type="ECO:0000256" key="2">
    <source>
        <dbReference type="ARBA" id="ARBA00012483"/>
    </source>
</evidence>
<organism evidence="9 10">
    <name type="scientific">Biomphalaria pfeifferi</name>
    <name type="common">Bloodfluke planorb</name>
    <name type="synonym">Freshwater snail</name>
    <dbReference type="NCBI Taxonomy" id="112525"/>
    <lineage>
        <taxon>Eukaryota</taxon>
        <taxon>Metazoa</taxon>
        <taxon>Spiralia</taxon>
        <taxon>Lophotrochozoa</taxon>
        <taxon>Mollusca</taxon>
        <taxon>Gastropoda</taxon>
        <taxon>Heterobranchia</taxon>
        <taxon>Euthyneura</taxon>
        <taxon>Panpulmonata</taxon>
        <taxon>Hygrophila</taxon>
        <taxon>Lymnaeoidea</taxon>
        <taxon>Planorbidae</taxon>
        <taxon>Biomphalaria</taxon>
    </lineage>
</organism>
<keyword evidence="7" id="KW-0862">Zinc</keyword>
<keyword evidence="5" id="KW-0863">Zinc-finger</keyword>
<dbReference type="GO" id="GO:0061630">
    <property type="term" value="F:ubiquitin protein ligase activity"/>
    <property type="evidence" value="ECO:0007669"/>
    <property type="project" value="UniProtKB-EC"/>
</dbReference>
<feature type="domain" description="E3 ubiquitin-protein ligase RNF126-like zinc-ribbon" evidence="8">
    <location>
        <begin position="11"/>
        <end position="42"/>
    </location>
</feature>
<reference evidence="9" key="1">
    <citation type="journal article" date="2023" name="PLoS Negl. Trop. Dis.">
        <title>A genome sequence for Biomphalaria pfeifferi, the major vector snail for the human-infecting parasite Schistosoma mansoni.</title>
        <authorList>
            <person name="Bu L."/>
            <person name="Lu L."/>
            <person name="Laidemitt M.R."/>
            <person name="Zhang S.M."/>
            <person name="Mutuku M."/>
            <person name="Mkoji G."/>
            <person name="Steinauer M."/>
            <person name="Loker E.S."/>
        </authorList>
    </citation>
    <scope>NUCLEOTIDE SEQUENCE</scope>
    <source>
        <strain evidence="9">KasaAsao</strain>
    </source>
</reference>
<protein>
    <recommendedName>
        <fullName evidence="2">RING-type E3 ubiquitin transferase</fullName>
        <ecNumber evidence="2">2.3.2.27</ecNumber>
    </recommendedName>
</protein>
<gene>
    <name evidence="9" type="ORF">Bpfe_000288</name>
</gene>
<accession>A0AAD8CEJ5</accession>
<dbReference type="EMBL" id="JASAOG010000001">
    <property type="protein sequence ID" value="KAK0070305.1"/>
    <property type="molecule type" value="Genomic_DNA"/>
</dbReference>
<reference evidence="9" key="2">
    <citation type="submission" date="2023-04" db="EMBL/GenBank/DDBJ databases">
        <authorList>
            <person name="Bu L."/>
            <person name="Lu L."/>
            <person name="Laidemitt M.R."/>
            <person name="Zhang S.M."/>
            <person name="Mutuku M."/>
            <person name="Mkoji G."/>
            <person name="Steinauer M."/>
            <person name="Loker E.S."/>
        </authorList>
    </citation>
    <scope>NUCLEOTIDE SEQUENCE</scope>
    <source>
        <strain evidence="9">KasaAsao</strain>
        <tissue evidence="9">Whole Snail</tissue>
    </source>
</reference>
<keyword evidence="3" id="KW-0808">Transferase</keyword>
<sequence>MAEATLERQPNTFFCHQCMRVVVINIPAYTCSRCNSGFIEELERPQPSSSSSVHTSDTAAQISQVCELFK</sequence>
<keyword evidence="10" id="KW-1185">Reference proteome</keyword>
<dbReference type="Pfam" id="PF14369">
    <property type="entry name" value="Zn_ribbon_19"/>
    <property type="match status" value="1"/>
</dbReference>
<keyword evidence="4" id="KW-0479">Metal-binding</keyword>
<evidence type="ECO:0000313" key="10">
    <source>
        <dbReference type="Proteomes" id="UP001233172"/>
    </source>
</evidence>
<evidence type="ECO:0000313" key="9">
    <source>
        <dbReference type="EMBL" id="KAK0070305.1"/>
    </source>
</evidence>
<evidence type="ECO:0000256" key="5">
    <source>
        <dbReference type="ARBA" id="ARBA00022771"/>
    </source>
</evidence>
<dbReference type="AlphaFoldDB" id="A0AAD8CEJ5"/>
<evidence type="ECO:0000259" key="8">
    <source>
        <dbReference type="Pfam" id="PF14369"/>
    </source>
</evidence>
<proteinExistence type="predicted"/>
<dbReference type="GO" id="GO:0008270">
    <property type="term" value="F:zinc ion binding"/>
    <property type="evidence" value="ECO:0007669"/>
    <property type="project" value="UniProtKB-KW"/>
</dbReference>
<dbReference type="EC" id="2.3.2.27" evidence="2"/>
<evidence type="ECO:0000256" key="4">
    <source>
        <dbReference type="ARBA" id="ARBA00022723"/>
    </source>
</evidence>
<evidence type="ECO:0000256" key="1">
    <source>
        <dbReference type="ARBA" id="ARBA00000900"/>
    </source>
</evidence>
<evidence type="ECO:0000256" key="7">
    <source>
        <dbReference type="ARBA" id="ARBA00022833"/>
    </source>
</evidence>
<comment type="catalytic activity">
    <reaction evidence="1">
        <text>S-ubiquitinyl-[E2 ubiquitin-conjugating enzyme]-L-cysteine + [acceptor protein]-L-lysine = [E2 ubiquitin-conjugating enzyme]-L-cysteine + N(6)-ubiquitinyl-[acceptor protein]-L-lysine.</text>
        <dbReference type="EC" id="2.3.2.27"/>
    </reaction>
</comment>
<keyword evidence="6" id="KW-0833">Ubl conjugation pathway</keyword>
<comment type="caution">
    <text evidence="9">The sequence shown here is derived from an EMBL/GenBank/DDBJ whole genome shotgun (WGS) entry which is preliminary data.</text>
</comment>
<name>A0AAD8CEJ5_BIOPF</name>